<accession>A0ABQ9GHP7</accession>
<evidence type="ECO:0000313" key="3">
    <source>
        <dbReference type="Proteomes" id="UP001159363"/>
    </source>
</evidence>
<feature type="domain" description="PiggyBac transposable element-derived protein" evidence="1">
    <location>
        <begin position="32"/>
        <end position="159"/>
    </location>
</feature>
<gene>
    <name evidence="2" type="ORF">PR048_027848</name>
</gene>
<evidence type="ECO:0000313" key="2">
    <source>
        <dbReference type="EMBL" id="KAJ8871526.1"/>
    </source>
</evidence>
<dbReference type="InterPro" id="IPR029526">
    <property type="entry name" value="PGBD"/>
</dbReference>
<keyword evidence="3" id="KW-1185">Reference proteome</keyword>
<name>A0ABQ9GHP7_9NEOP</name>
<dbReference type="PANTHER" id="PTHR47272">
    <property type="entry name" value="DDE_TNP_1_7 DOMAIN-CONTAINING PROTEIN"/>
    <property type="match status" value="1"/>
</dbReference>
<protein>
    <recommendedName>
        <fullName evidence="1">PiggyBac transposable element-derived protein domain-containing protein</fullName>
    </recommendedName>
</protein>
<reference evidence="2 3" key="1">
    <citation type="submission" date="2023-02" db="EMBL/GenBank/DDBJ databases">
        <title>LHISI_Scaffold_Assembly.</title>
        <authorList>
            <person name="Stuart O.P."/>
            <person name="Cleave R."/>
            <person name="Magrath M.J.L."/>
            <person name="Mikheyev A.S."/>
        </authorList>
    </citation>
    <scope>NUCLEOTIDE SEQUENCE [LARGE SCALE GENOMIC DNA]</scope>
    <source>
        <strain evidence="2">Daus_M_001</strain>
        <tissue evidence="2">Leg muscle</tissue>
    </source>
</reference>
<organism evidence="2 3">
    <name type="scientific">Dryococelus australis</name>
    <dbReference type="NCBI Taxonomy" id="614101"/>
    <lineage>
        <taxon>Eukaryota</taxon>
        <taxon>Metazoa</taxon>
        <taxon>Ecdysozoa</taxon>
        <taxon>Arthropoda</taxon>
        <taxon>Hexapoda</taxon>
        <taxon>Insecta</taxon>
        <taxon>Pterygota</taxon>
        <taxon>Neoptera</taxon>
        <taxon>Polyneoptera</taxon>
        <taxon>Phasmatodea</taxon>
        <taxon>Verophasmatodea</taxon>
        <taxon>Anareolatae</taxon>
        <taxon>Phasmatidae</taxon>
        <taxon>Eurycanthinae</taxon>
        <taxon>Dryococelus</taxon>
    </lineage>
</organism>
<dbReference type="EMBL" id="JARBHB010000012">
    <property type="protein sequence ID" value="KAJ8871526.1"/>
    <property type="molecule type" value="Genomic_DNA"/>
</dbReference>
<dbReference type="PANTHER" id="PTHR47272:SF1">
    <property type="entry name" value="PIGGYBAC TRANSPOSABLE ELEMENT-DERIVED PROTEIN 3-LIKE"/>
    <property type="match status" value="1"/>
</dbReference>
<dbReference type="Pfam" id="PF13843">
    <property type="entry name" value="DDE_Tnp_1_7"/>
    <property type="match status" value="1"/>
</dbReference>
<sequence length="208" mass="23763">MPKNRFDKLRTFFHVNDNSNMLRRDDPAYGKVFKGGLGFTQYIRNKPHKWGIKMFAIAGTSGILYDFIIYTGKDAGIPECGLGISGDVVIKLIEHLPRNKNFRVFCDNWISSYKLFVALKQNGLLAARTVRSNRLQGCKLKSDVDLKKQGRGSFDQKTDLHSFCNSCKVVRQQICEHDFFVQRNPTHASSETVVRCCEKNILKCLVLH</sequence>
<dbReference type="Proteomes" id="UP001159363">
    <property type="component" value="Chromosome 11"/>
</dbReference>
<evidence type="ECO:0000259" key="1">
    <source>
        <dbReference type="Pfam" id="PF13843"/>
    </source>
</evidence>
<comment type="caution">
    <text evidence="2">The sequence shown here is derived from an EMBL/GenBank/DDBJ whole genome shotgun (WGS) entry which is preliminary data.</text>
</comment>
<proteinExistence type="predicted"/>